<sequence>MDLMNSKALLELAFNACDNKRAEDIIGINVADVTGVTDYFVICEGNSDRQVQAIAREVKDEAQKNGIEVNRLEGFNEARWILVDLGDVVVHVFHHEERDYYNLEKLFRDQEIISYESEKM</sequence>
<dbReference type="AlphaFoldDB" id="A0A4R6C7U8"/>
<evidence type="ECO:0000256" key="5">
    <source>
        <dbReference type="HAMAP-Rule" id="MF_01477"/>
    </source>
</evidence>
<comment type="similarity">
    <text evidence="1 5">Belongs to the Iojap/RsfS family.</text>
</comment>
<name>A0A4R6C7U8_9STAP</name>
<dbReference type="PANTHER" id="PTHR21043:SF0">
    <property type="entry name" value="MITOCHONDRIAL ASSEMBLY OF RIBOSOMAL LARGE SUBUNIT PROTEIN 1"/>
    <property type="match status" value="1"/>
</dbReference>
<gene>
    <name evidence="5 6" type="primary">rsfS</name>
    <name evidence="6" type="ORF">ETI04_02835</name>
</gene>
<dbReference type="NCBIfam" id="TIGR00090">
    <property type="entry name" value="rsfS_iojap_ybeB"/>
    <property type="match status" value="1"/>
</dbReference>
<organism evidence="6 7">
    <name type="scientific">Macrococcoides canis</name>
    <dbReference type="NCBI Taxonomy" id="1855823"/>
    <lineage>
        <taxon>Bacteria</taxon>
        <taxon>Bacillati</taxon>
        <taxon>Bacillota</taxon>
        <taxon>Bacilli</taxon>
        <taxon>Bacillales</taxon>
        <taxon>Staphylococcaceae</taxon>
        <taxon>Macrococcoides</taxon>
    </lineage>
</organism>
<keyword evidence="3 5" id="KW-0678">Repressor</keyword>
<comment type="function">
    <text evidence="5">Functions as a ribosomal silencing factor. Interacts with ribosomal protein uL14 (rplN), blocking formation of intersubunit bridge B8. Prevents association of the 30S and 50S ribosomal subunits and the formation of functional ribosomes, thus repressing translation.</text>
</comment>
<evidence type="ECO:0000256" key="3">
    <source>
        <dbReference type="ARBA" id="ARBA00022491"/>
    </source>
</evidence>
<evidence type="ECO:0000256" key="4">
    <source>
        <dbReference type="ARBA" id="ARBA00022845"/>
    </source>
</evidence>
<dbReference type="SUPFAM" id="SSF81301">
    <property type="entry name" value="Nucleotidyltransferase"/>
    <property type="match status" value="1"/>
</dbReference>
<keyword evidence="2 5" id="KW-0963">Cytoplasm</keyword>
<dbReference type="Pfam" id="PF02410">
    <property type="entry name" value="RsfS"/>
    <property type="match status" value="1"/>
</dbReference>
<comment type="subunit">
    <text evidence="5">Interacts with ribosomal protein uL14 (rplN).</text>
</comment>
<evidence type="ECO:0000256" key="1">
    <source>
        <dbReference type="ARBA" id="ARBA00010574"/>
    </source>
</evidence>
<comment type="subcellular location">
    <subcellularLocation>
        <location evidence="5">Cytoplasm</location>
    </subcellularLocation>
</comment>
<evidence type="ECO:0000313" key="7">
    <source>
        <dbReference type="Proteomes" id="UP000294865"/>
    </source>
</evidence>
<dbReference type="PANTHER" id="PTHR21043">
    <property type="entry name" value="IOJAP SUPERFAMILY ORTHOLOG"/>
    <property type="match status" value="1"/>
</dbReference>
<dbReference type="GO" id="GO:0090071">
    <property type="term" value="P:negative regulation of ribosome biogenesis"/>
    <property type="evidence" value="ECO:0007669"/>
    <property type="project" value="UniProtKB-UniRule"/>
</dbReference>
<dbReference type="GO" id="GO:0043023">
    <property type="term" value="F:ribosomal large subunit binding"/>
    <property type="evidence" value="ECO:0007669"/>
    <property type="project" value="TreeGrafter"/>
</dbReference>
<proteinExistence type="inferred from homology"/>
<dbReference type="GO" id="GO:0017148">
    <property type="term" value="P:negative regulation of translation"/>
    <property type="evidence" value="ECO:0007669"/>
    <property type="project" value="UniProtKB-UniRule"/>
</dbReference>
<dbReference type="InterPro" id="IPR043519">
    <property type="entry name" value="NT_sf"/>
</dbReference>
<evidence type="ECO:0000256" key="2">
    <source>
        <dbReference type="ARBA" id="ARBA00022490"/>
    </source>
</evidence>
<dbReference type="Gene3D" id="3.30.460.10">
    <property type="entry name" value="Beta Polymerase, domain 2"/>
    <property type="match status" value="1"/>
</dbReference>
<comment type="caution">
    <text evidence="6">The sequence shown here is derived from an EMBL/GenBank/DDBJ whole genome shotgun (WGS) entry which is preliminary data.</text>
</comment>
<dbReference type="InterPro" id="IPR004394">
    <property type="entry name" value="Iojap/RsfS/C7orf30"/>
</dbReference>
<evidence type="ECO:0000313" key="6">
    <source>
        <dbReference type="EMBL" id="TDM18441.1"/>
    </source>
</evidence>
<dbReference type="HAMAP" id="MF_01477">
    <property type="entry name" value="Iojap_RsfS"/>
    <property type="match status" value="1"/>
</dbReference>
<dbReference type="FunFam" id="3.30.460.10:FF:000015">
    <property type="entry name" value="Ribosomal silencing factor RsfS"/>
    <property type="match status" value="1"/>
</dbReference>
<dbReference type="GO" id="GO:0005737">
    <property type="term" value="C:cytoplasm"/>
    <property type="evidence" value="ECO:0007669"/>
    <property type="project" value="UniProtKB-SubCell"/>
</dbReference>
<reference evidence="6 7" key="1">
    <citation type="submission" date="2019-01" db="EMBL/GenBank/DDBJ databases">
        <title>Draft genome sequences of Macrococcus caseolyticus, Macrococcus canis, Macrococcus bohemicus and Macrococcus goetzii.</title>
        <authorList>
            <person name="Mazhar S."/>
            <person name="Altermann E."/>
            <person name="Hill C."/>
            <person name="Mcauliffe O."/>
        </authorList>
    </citation>
    <scope>NUCLEOTIDE SEQUENCE [LARGE SCALE GENOMIC DNA]</scope>
    <source>
        <strain evidence="6 7">DPC7162</strain>
    </source>
</reference>
<dbReference type="Proteomes" id="UP000294865">
    <property type="component" value="Unassembled WGS sequence"/>
</dbReference>
<keyword evidence="4 5" id="KW-0810">Translation regulation</keyword>
<accession>A0A4R6C7U8</accession>
<protein>
    <recommendedName>
        <fullName evidence="5">Ribosomal silencing factor RsfS</fullName>
    </recommendedName>
</protein>
<dbReference type="EMBL" id="SDQG01000001">
    <property type="protein sequence ID" value="TDM18441.1"/>
    <property type="molecule type" value="Genomic_DNA"/>
</dbReference>
<dbReference type="GO" id="GO:0042256">
    <property type="term" value="P:cytosolic ribosome assembly"/>
    <property type="evidence" value="ECO:0007669"/>
    <property type="project" value="UniProtKB-UniRule"/>
</dbReference>